<dbReference type="SMART" id="SM00702">
    <property type="entry name" value="P4Hc"/>
    <property type="match status" value="1"/>
</dbReference>
<proteinExistence type="predicted"/>
<evidence type="ECO:0000256" key="3">
    <source>
        <dbReference type="ARBA" id="ARBA00023002"/>
    </source>
</evidence>
<feature type="domain" description="Prolyl 4-hydroxylase alpha subunit" evidence="4">
    <location>
        <begin position="15"/>
        <end position="202"/>
    </location>
</feature>
<dbReference type="InterPro" id="IPR039558">
    <property type="entry name" value="TPA1/OFD1_N"/>
</dbReference>
<evidence type="ECO:0000256" key="2">
    <source>
        <dbReference type="ARBA" id="ARBA00022964"/>
    </source>
</evidence>
<comment type="cofactor">
    <cofactor evidence="1">
        <name>L-ascorbate</name>
        <dbReference type="ChEBI" id="CHEBI:38290"/>
    </cofactor>
</comment>
<evidence type="ECO:0000256" key="1">
    <source>
        <dbReference type="ARBA" id="ARBA00001961"/>
    </source>
</evidence>
<dbReference type="InterPro" id="IPR006620">
    <property type="entry name" value="Pro_4_hyd_alph"/>
</dbReference>
<dbReference type="EMBL" id="JBHUEO010000113">
    <property type="protein sequence ID" value="MFD1708570.1"/>
    <property type="molecule type" value="Genomic_DNA"/>
</dbReference>
<dbReference type="Pfam" id="PF13661">
    <property type="entry name" value="2OG-FeII_Oxy_4"/>
    <property type="match status" value="1"/>
</dbReference>
<dbReference type="PANTHER" id="PTHR12117">
    <property type="entry name" value="HISTONE ACETYLTRANSFERASE COMPLEX"/>
    <property type="match status" value="1"/>
</dbReference>
<keyword evidence="6" id="KW-1185">Reference proteome</keyword>
<accession>A0ABW4KKP4</accession>
<evidence type="ECO:0000259" key="4">
    <source>
        <dbReference type="SMART" id="SM00702"/>
    </source>
</evidence>
<keyword evidence="2" id="KW-0223">Dioxygenase</keyword>
<dbReference type="PANTHER" id="PTHR12117:SF0">
    <property type="entry name" value="PROLYL 3-HYDROXYLASE OGFOD1"/>
    <property type="match status" value="1"/>
</dbReference>
<reference evidence="6" key="1">
    <citation type="journal article" date="2019" name="Int. J. Syst. Evol. Microbiol.">
        <title>The Global Catalogue of Microorganisms (GCM) 10K type strain sequencing project: providing services to taxonomists for standard genome sequencing and annotation.</title>
        <authorList>
            <consortium name="The Broad Institute Genomics Platform"/>
            <consortium name="The Broad Institute Genome Sequencing Center for Infectious Disease"/>
            <person name="Wu L."/>
            <person name="Ma J."/>
        </authorList>
    </citation>
    <scope>NUCLEOTIDE SEQUENCE [LARGE SCALE GENOMIC DNA]</scope>
    <source>
        <strain evidence="6">CGMCC 1.12295</strain>
    </source>
</reference>
<organism evidence="5 6">
    <name type="scientific">Siminovitchia sediminis</name>
    <dbReference type="NCBI Taxonomy" id="1274353"/>
    <lineage>
        <taxon>Bacteria</taxon>
        <taxon>Bacillati</taxon>
        <taxon>Bacillota</taxon>
        <taxon>Bacilli</taxon>
        <taxon>Bacillales</taxon>
        <taxon>Bacillaceae</taxon>
        <taxon>Siminovitchia</taxon>
    </lineage>
</organism>
<sequence length="204" mass="24068">MNEKQFEKTKFYNKPFSYGIVSSPVQLQYRNELIKEFPEDGFKTVKKTSEGKSYQMNHRTFINEQDGQANLDGLSPIWEDLYSDLTSSLYRDMISEITKKKLKNCKIGASFWQYDERCFLSPHTDKPEKVVTHLIYMEDSWQERRGGCLHLHLEEKSYPIFRTIIPVIDNSVLLVTSENSWHSVSPVLGEKWQRKSLQIVFWND</sequence>
<name>A0ABW4KKP4_9BACI</name>
<keyword evidence="3" id="KW-0560">Oxidoreductase</keyword>
<dbReference type="RefSeq" id="WP_380775956.1">
    <property type="nucleotide sequence ID" value="NZ_JBHUEO010000113.1"/>
</dbReference>
<gene>
    <name evidence="5" type="ORF">ACFSCZ_18005</name>
</gene>
<evidence type="ECO:0000313" key="5">
    <source>
        <dbReference type="EMBL" id="MFD1708570.1"/>
    </source>
</evidence>
<dbReference type="Proteomes" id="UP001597301">
    <property type="component" value="Unassembled WGS sequence"/>
</dbReference>
<dbReference type="InterPro" id="IPR051842">
    <property type="entry name" value="uS12_prolyl_hydroxylase"/>
</dbReference>
<comment type="caution">
    <text evidence="5">The sequence shown here is derived from an EMBL/GenBank/DDBJ whole genome shotgun (WGS) entry which is preliminary data.</text>
</comment>
<dbReference type="Gene3D" id="2.60.120.620">
    <property type="entry name" value="q2cbj1_9rhob like domain"/>
    <property type="match status" value="1"/>
</dbReference>
<evidence type="ECO:0000313" key="6">
    <source>
        <dbReference type="Proteomes" id="UP001597301"/>
    </source>
</evidence>
<protein>
    <submittedName>
        <fullName evidence="5">2OG-Fe(II) oxygenase family protein</fullName>
    </submittedName>
</protein>